<keyword evidence="2" id="KW-0540">Nuclease</keyword>
<dbReference type="Proteomes" id="UP000610456">
    <property type="component" value="Unassembled WGS sequence"/>
</dbReference>
<dbReference type="GO" id="GO:0004519">
    <property type="term" value="F:endonuclease activity"/>
    <property type="evidence" value="ECO:0007669"/>
    <property type="project" value="UniProtKB-KW"/>
</dbReference>
<keyword evidence="2" id="KW-0255">Endonuclease</keyword>
<dbReference type="GO" id="GO:0006506">
    <property type="term" value="P:GPI anchor biosynthetic process"/>
    <property type="evidence" value="ECO:0007669"/>
    <property type="project" value="TreeGrafter"/>
</dbReference>
<keyword evidence="2" id="KW-0378">Hydrolase</keyword>
<dbReference type="AlphaFoldDB" id="A0A918VWH9"/>
<dbReference type="PANTHER" id="PTHR14859">
    <property type="entry name" value="CALCOFLUOR WHITE HYPERSENSITIVE PROTEIN PRECURSOR"/>
    <property type="match status" value="1"/>
</dbReference>
<dbReference type="InterPro" id="IPR036691">
    <property type="entry name" value="Endo/exonu/phosph_ase_sf"/>
</dbReference>
<evidence type="ECO:0000313" key="2">
    <source>
        <dbReference type="EMBL" id="GHA31418.1"/>
    </source>
</evidence>
<sequence>MIHLIIIRIVACLIVISLNAQNEKNGGFSTFDDKRQNEEQGEVSLRIMAYNIHHANPPSEPKIIDLKAIIRTIKAQDPDVLALQEVDANTTRSGAGNQAEIIANELGMEVYFGKAINYDGGVYGVAVLSKYSISEARVHALPTAPGTNGEPRVLATVKISLPDDKSFRFGSTHLDSQRDDTNRLLQIQEIVNIASQEPLPMIVAGDFNATPNTEVINHLDQFFTRTCNDCEPTIPVLKPEKAIDFIAFKPKENFSIEYHKVINETYASDHLPVMAVLKLNQK</sequence>
<name>A0A918VWH9_9FLAO</name>
<dbReference type="Pfam" id="PF03372">
    <property type="entry name" value="Exo_endo_phos"/>
    <property type="match status" value="1"/>
</dbReference>
<comment type="caution">
    <text evidence="2">The sequence shown here is derived from an EMBL/GenBank/DDBJ whole genome shotgun (WGS) entry which is preliminary data.</text>
</comment>
<keyword evidence="3" id="KW-1185">Reference proteome</keyword>
<reference evidence="2" key="1">
    <citation type="journal article" date="2014" name="Int. J. Syst. Evol. Microbiol.">
        <title>Complete genome sequence of Corynebacterium casei LMG S-19264T (=DSM 44701T), isolated from a smear-ripened cheese.</title>
        <authorList>
            <consortium name="US DOE Joint Genome Institute (JGI-PGF)"/>
            <person name="Walter F."/>
            <person name="Albersmeier A."/>
            <person name="Kalinowski J."/>
            <person name="Ruckert C."/>
        </authorList>
    </citation>
    <scope>NUCLEOTIDE SEQUENCE</scope>
    <source>
        <strain evidence="2">KCTC 12719</strain>
    </source>
</reference>
<evidence type="ECO:0000259" key="1">
    <source>
        <dbReference type="Pfam" id="PF03372"/>
    </source>
</evidence>
<gene>
    <name evidence="2" type="ORF">GCM10007103_11310</name>
</gene>
<proteinExistence type="predicted"/>
<reference evidence="2" key="2">
    <citation type="submission" date="2020-09" db="EMBL/GenBank/DDBJ databases">
        <authorList>
            <person name="Sun Q."/>
            <person name="Kim S."/>
        </authorList>
    </citation>
    <scope>NUCLEOTIDE SEQUENCE</scope>
    <source>
        <strain evidence="2">KCTC 12719</strain>
    </source>
</reference>
<dbReference type="EMBL" id="BMXB01000002">
    <property type="protein sequence ID" value="GHA31418.1"/>
    <property type="molecule type" value="Genomic_DNA"/>
</dbReference>
<dbReference type="GO" id="GO:0016020">
    <property type="term" value="C:membrane"/>
    <property type="evidence" value="ECO:0007669"/>
    <property type="project" value="GOC"/>
</dbReference>
<dbReference type="InterPro" id="IPR051916">
    <property type="entry name" value="GPI-anchor_lipid_remodeler"/>
</dbReference>
<organism evidence="2 3">
    <name type="scientific">Salinimicrobium marinum</name>
    <dbReference type="NCBI Taxonomy" id="680283"/>
    <lineage>
        <taxon>Bacteria</taxon>
        <taxon>Pseudomonadati</taxon>
        <taxon>Bacteroidota</taxon>
        <taxon>Flavobacteriia</taxon>
        <taxon>Flavobacteriales</taxon>
        <taxon>Flavobacteriaceae</taxon>
        <taxon>Salinimicrobium</taxon>
    </lineage>
</organism>
<evidence type="ECO:0000313" key="3">
    <source>
        <dbReference type="Proteomes" id="UP000610456"/>
    </source>
</evidence>
<feature type="domain" description="Endonuclease/exonuclease/phosphatase" evidence="1">
    <location>
        <begin position="48"/>
        <end position="246"/>
    </location>
</feature>
<dbReference type="PANTHER" id="PTHR14859:SF15">
    <property type="entry name" value="ENDONUCLEASE_EXONUCLEASE_PHOSPHATASE DOMAIN-CONTAINING PROTEIN"/>
    <property type="match status" value="1"/>
</dbReference>
<dbReference type="Gene3D" id="3.60.10.10">
    <property type="entry name" value="Endonuclease/exonuclease/phosphatase"/>
    <property type="match status" value="1"/>
</dbReference>
<dbReference type="InterPro" id="IPR005135">
    <property type="entry name" value="Endo/exonuclease/phosphatase"/>
</dbReference>
<dbReference type="RefSeq" id="WP_189603728.1">
    <property type="nucleotide sequence ID" value="NZ_BMXB01000002.1"/>
</dbReference>
<protein>
    <submittedName>
        <fullName evidence="2">Endonuclease</fullName>
    </submittedName>
</protein>
<accession>A0A918VWH9</accession>
<dbReference type="SUPFAM" id="SSF56219">
    <property type="entry name" value="DNase I-like"/>
    <property type="match status" value="1"/>
</dbReference>